<dbReference type="InterPro" id="IPR001075">
    <property type="entry name" value="NIF_FeS_clus_asmbl_NifU_C"/>
</dbReference>
<dbReference type="InterPro" id="IPR036922">
    <property type="entry name" value="Rieske_2Fe-2S_sf"/>
</dbReference>
<proteinExistence type="predicted"/>
<dbReference type="GO" id="GO:0016226">
    <property type="term" value="P:iron-sulfur cluster assembly"/>
    <property type="evidence" value="ECO:0007669"/>
    <property type="project" value="InterPro"/>
</dbReference>
<dbReference type="RefSeq" id="WP_049747209.1">
    <property type="nucleotide sequence ID" value="NZ_CP012150.1"/>
</dbReference>
<evidence type="ECO:0000313" key="8">
    <source>
        <dbReference type="EMBL" id="AKS34757.1"/>
    </source>
</evidence>
<dbReference type="SUPFAM" id="SSF50022">
    <property type="entry name" value="ISP domain"/>
    <property type="match status" value="1"/>
</dbReference>
<protein>
    <submittedName>
        <fullName evidence="8">Nitrogen fixation protein NifU</fullName>
    </submittedName>
</protein>
<feature type="region of interest" description="Disordered" evidence="6">
    <location>
        <begin position="1"/>
        <end position="23"/>
    </location>
</feature>
<dbReference type="Pfam" id="PF01106">
    <property type="entry name" value="NifU"/>
    <property type="match status" value="1"/>
</dbReference>
<keyword evidence="2" id="KW-0479">Metal-binding</keyword>
<dbReference type="OrthoDB" id="9798220at2"/>
<dbReference type="Gene3D" id="3.30.300.130">
    <property type="entry name" value="Fe-S cluster assembly (FSCA)"/>
    <property type="match status" value="1"/>
</dbReference>
<evidence type="ECO:0000256" key="3">
    <source>
        <dbReference type="ARBA" id="ARBA00023004"/>
    </source>
</evidence>
<accession>A0A0K0XBM8</accession>
<dbReference type="EMBL" id="CP012150">
    <property type="protein sequence ID" value="AKS34757.1"/>
    <property type="molecule type" value="Genomic_DNA"/>
</dbReference>
<name>A0A0K0XBM8_MYCGD</name>
<reference evidence="8 9" key="1">
    <citation type="submission" date="2015-07" db="EMBL/GenBank/DDBJ databases">
        <title>Complete genome sequence of Mycobacterium goodii X7B, a facultative thermophilic biodesulfurizing bacterium.</title>
        <authorList>
            <person name="Yu B."/>
            <person name="Li F."/>
            <person name="Xu P."/>
        </authorList>
    </citation>
    <scope>NUCLEOTIDE SEQUENCE [LARGE SCALE GENOMIC DNA]</scope>
    <source>
        <strain evidence="8 9">X7B</strain>
    </source>
</reference>
<evidence type="ECO:0000259" key="7">
    <source>
        <dbReference type="PROSITE" id="PS51296"/>
    </source>
</evidence>
<dbReference type="PANTHER" id="PTHR11178">
    <property type="entry name" value="IRON-SULFUR CLUSTER SCAFFOLD PROTEIN NFU-RELATED"/>
    <property type="match status" value="1"/>
</dbReference>
<keyword evidence="4" id="KW-0411">Iron-sulfur</keyword>
<dbReference type="Gene3D" id="2.102.10.10">
    <property type="entry name" value="Rieske [2Fe-2S] iron-sulphur domain"/>
    <property type="match status" value="1"/>
</dbReference>
<evidence type="ECO:0000256" key="4">
    <source>
        <dbReference type="ARBA" id="ARBA00023014"/>
    </source>
</evidence>
<feature type="domain" description="Rieske" evidence="7">
    <location>
        <begin position="212"/>
        <end position="304"/>
    </location>
</feature>
<keyword evidence="3" id="KW-0408">Iron</keyword>
<dbReference type="AlphaFoldDB" id="A0A0K0XBM8"/>
<dbReference type="InterPro" id="IPR034904">
    <property type="entry name" value="FSCA_dom_sf"/>
</dbReference>
<dbReference type="PANTHER" id="PTHR11178:SF51">
    <property type="entry name" value="FE_S BIOGENESIS PROTEIN NFUA"/>
    <property type="match status" value="1"/>
</dbReference>
<evidence type="ECO:0000256" key="2">
    <source>
        <dbReference type="ARBA" id="ARBA00022723"/>
    </source>
</evidence>
<feature type="compositionally biased region" description="Acidic residues" evidence="6">
    <location>
        <begin position="12"/>
        <end position="21"/>
    </location>
</feature>
<dbReference type="PATRIC" id="fig|134601.6.peg.5351"/>
<keyword evidence="1" id="KW-0001">2Fe-2S</keyword>
<dbReference type="Pfam" id="PF00355">
    <property type="entry name" value="Rieske"/>
    <property type="match status" value="1"/>
</dbReference>
<evidence type="ECO:0000313" key="9">
    <source>
        <dbReference type="Proteomes" id="UP000062255"/>
    </source>
</evidence>
<dbReference type="SUPFAM" id="SSF117916">
    <property type="entry name" value="Fe-S cluster assembly (FSCA) domain-like"/>
    <property type="match status" value="1"/>
</dbReference>
<evidence type="ECO:0000256" key="6">
    <source>
        <dbReference type="SAM" id="MobiDB-lite"/>
    </source>
</evidence>
<comment type="function">
    <text evidence="5">May be involved in the formation or repair of [Fe-S] clusters present in iron-sulfur proteins.</text>
</comment>
<evidence type="ECO:0000256" key="5">
    <source>
        <dbReference type="ARBA" id="ARBA00049958"/>
    </source>
</evidence>
<organism evidence="8 9">
    <name type="scientific">Mycolicibacterium goodii</name>
    <name type="common">Mycobacterium goodii</name>
    <dbReference type="NCBI Taxonomy" id="134601"/>
    <lineage>
        <taxon>Bacteria</taxon>
        <taxon>Bacillati</taxon>
        <taxon>Actinomycetota</taxon>
        <taxon>Actinomycetes</taxon>
        <taxon>Mycobacteriales</taxon>
        <taxon>Mycobacteriaceae</taxon>
        <taxon>Mycolicibacterium</taxon>
    </lineage>
</organism>
<dbReference type="GO" id="GO:0051537">
    <property type="term" value="F:2 iron, 2 sulfur cluster binding"/>
    <property type="evidence" value="ECO:0007669"/>
    <property type="project" value="UniProtKB-KW"/>
</dbReference>
<dbReference type="Proteomes" id="UP000062255">
    <property type="component" value="Chromosome"/>
</dbReference>
<dbReference type="GO" id="GO:0004497">
    <property type="term" value="F:monooxygenase activity"/>
    <property type="evidence" value="ECO:0007669"/>
    <property type="project" value="UniProtKB-ARBA"/>
</dbReference>
<dbReference type="STRING" id="134601.AFA91_25905"/>
<sequence>MTPAVRPLAEVSVDESGDQSAEEARWRTAGDRIESLLAASAAGGDVARERAEQLVREITDLYGAALARMLRAAVAADPGLAETFATDDLVASLLLVHGLHPHPVHRRIADALDRVRPYLGSHGGDVDLLDVVPGAEGAVARLRFSGTCKSCPSSAATLELTIEDAVLAAAPEISSIEVVTAQPAPETTAAVIPAQSLLARVHANGHRHAEWHPAPALDELAPGEVGGFRVADTTVVACRAGEDLIAYRDRCASCGRTFAGATLQGAVLRCPHCGTGFDVVHAGRSEDAQLQPVPILMRDGVPTLALRPTGDEVVP</sequence>
<dbReference type="PROSITE" id="PS51296">
    <property type="entry name" value="RIESKE"/>
    <property type="match status" value="1"/>
</dbReference>
<dbReference type="GO" id="GO:0016705">
    <property type="term" value="F:oxidoreductase activity, acting on paired donors, with incorporation or reduction of molecular oxygen"/>
    <property type="evidence" value="ECO:0007669"/>
    <property type="project" value="UniProtKB-ARBA"/>
</dbReference>
<evidence type="ECO:0000256" key="1">
    <source>
        <dbReference type="ARBA" id="ARBA00022714"/>
    </source>
</evidence>
<dbReference type="GO" id="GO:0005506">
    <property type="term" value="F:iron ion binding"/>
    <property type="evidence" value="ECO:0007669"/>
    <property type="project" value="InterPro"/>
</dbReference>
<gene>
    <name evidence="8" type="ORF">AFA91_25905</name>
</gene>
<dbReference type="InterPro" id="IPR017941">
    <property type="entry name" value="Rieske_2Fe-2S"/>
</dbReference>
<dbReference type="KEGG" id="mgo:AFA91_25905"/>